<evidence type="ECO:0000313" key="1">
    <source>
        <dbReference type="Ensembl" id="ENSATEP00000013720.1"/>
    </source>
</evidence>
<dbReference type="AlphaFoldDB" id="A0A3Q1I0P4"/>
<keyword evidence="2" id="KW-1185">Reference proteome</keyword>
<dbReference type="InParanoid" id="A0A3Q1I0P4"/>
<accession>A0A3Q1I0P4</accession>
<name>A0A3Q1I0P4_ANATE</name>
<dbReference type="Ensembl" id="ENSATET00000013938.2">
    <property type="protein sequence ID" value="ENSATEP00000013720.1"/>
    <property type="gene ID" value="ENSATEG00000009581.2"/>
</dbReference>
<reference evidence="1" key="1">
    <citation type="submission" date="2021-04" db="EMBL/GenBank/DDBJ databases">
        <authorList>
            <consortium name="Wellcome Sanger Institute Data Sharing"/>
        </authorList>
    </citation>
    <scope>NUCLEOTIDE SEQUENCE [LARGE SCALE GENOMIC DNA]</scope>
</reference>
<sequence length="73" mass="8037">MLQVNNVLLICQPHQRVSCCLQKVEDTVEKLEVELATLLDAIEAPRWRPLLDSTGNTAVDILEDPGQGGDPLN</sequence>
<protein>
    <recommendedName>
        <fullName evidence="3">Placenta associated 9</fullName>
    </recommendedName>
</protein>
<dbReference type="OrthoDB" id="9937406at2759"/>
<evidence type="ECO:0008006" key="3">
    <source>
        <dbReference type="Google" id="ProtNLM"/>
    </source>
</evidence>
<dbReference type="Proteomes" id="UP000265040">
    <property type="component" value="Chromosome 15"/>
</dbReference>
<organism evidence="1 2">
    <name type="scientific">Anabas testudineus</name>
    <name type="common">Climbing perch</name>
    <name type="synonym">Anthias testudineus</name>
    <dbReference type="NCBI Taxonomy" id="64144"/>
    <lineage>
        <taxon>Eukaryota</taxon>
        <taxon>Metazoa</taxon>
        <taxon>Chordata</taxon>
        <taxon>Craniata</taxon>
        <taxon>Vertebrata</taxon>
        <taxon>Euteleostomi</taxon>
        <taxon>Actinopterygii</taxon>
        <taxon>Neopterygii</taxon>
        <taxon>Teleostei</taxon>
        <taxon>Neoteleostei</taxon>
        <taxon>Acanthomorphata</taxon>
        <taxon>Anabantaria</taxon>
        <taxon>Anabantiformes</taxon>
        <taxon>Anabantoidei</taxon>
        <taxon>Anabantidae</taxon>
        <taxon>Anabas</taxon>
    </lineage>
</organism>
<reference evidence="1" key="3">
    <citation type="submission" date="2025-09" db="UniProtKB">
        <authorList>
            <consortium name="Ensembl"/>
        </authorList>
    </citation>
    <scope>IDENTIFICATION</scope>
</reference>
<evidence type="ECO:0000313" key="2">
    <source>
        <dbReference type="Proteomes" id="UP000265040"/>
    </source>
</evidence>
<proteinExistence type="predicted"/>
<reference evidence="1" key="2">
    <citation type="submission" date="2025-08" db="UniProtKB">
        <authorList>
            <consortium name="Ensembl"/>
        </authorList>
    </citation>
    <scope>IDENTIFICATION</scope>
</reference>